<keyword evidence="3" id="KW-1185">Reference proteome</keyword>
<keyword evidence="1" id="KW-0472">Membrane</keyword>
<name>A0A7K0CFW4_9ACTN</name>
<dbReference type="InterPro" id="IPR047789">
    <property type="entry name" value="CU044_5270-like"/>
</dbReference>
<comment type="caution">
    <text evidence="2">The sequence shown here is derived from an EMBL/GenBank/DDBJ whole genome shotgun (WGS) entry which is preliminary data.</text>
</comment>
<dbReference type="OrthoDB" id="4158435at2"/>
<evidence type="ECO:0000313" key="2">
    <source>
        <dbReference type="EMBL" id="MQY12357.1"/>
    </source>
</evidence>
<evidence type="ECO:0000256" key="1">
    <source>
        <dbReference type="SAM" id="Phobius"/>
    </source>
</evidence>
<organism evidence="2 3">
    <name type="scientific">Streptomyces smaragdinus</name>
    <dbReference type="NCBI Taxonomy" id="2585196"/>
    <lineage>
        <taxon>Bacteria</taxon>
        <taxon>Bacillati</taxon>
        <taxon>Actinomycetota</taxon>
        <taxon>Actinomycetes</taxon>
        <taxon>Kitasatosporales</taxon>
        <taxon>Streptomycetaceae</taxon>
        <taxon>Streptomyces</taxon>
    </lineage>
</organism>
<dbReference type="AlphaFoldDB" id="A0A7K0CFW4"/>
<gene>
    <name evidence="2" type="ORF">SRB5_24900</name>
</gene>
<dbReference type="RefSeq" id="WP_153451873.1">
    <property type="nucleotide sequence ID" value="NZ_WEGJ01000006.1"/>
</dbReference>
<evidence type="ECO:0000313" key="3">
    <source>
        <dbReference type="Proteomes" id="UP000466345"/>
    </source>
</evidence>
<reference evidence="2 3" key="1">
    <citation type="submission" date="2019-10" db="EMBL/GenBank/DDBJ databases">
        <title>Streptomyces smaragdinus sp. nov. and Streptomyces fabii sp. nov., isolated from the gut of fungus growing-termite Macrotermes natalensis.</title>
        <authorList>
            <person name="Schwitalla J."/>
            <person name="Benndorf R."/>
            <person name="Martin K."/>
            <person name="De Beer W."/>
            <person name="Kaster A.-K."/>
            <person name="Vollmers J."/>
            <person name="Poulsen M."/>
            <person name="Beemelmanns C."/>
        </authorList>
    </citation>
    <scope>NUCLEOTIDE SEQUENCE [LARGE SCALE GENOMIC DNA]</scope>
    <source>
        <strain evidence="2 3">RB5</strain>
    </source>
</reference>
<dbReference type="NCBIfam" id="NF038083">
    <property type="entry name" value="CU044_5270_fam"/>
    <property type="match status" value="1"/>
</dbReference>
<evidence type="ECO:0008006" key="4">
    <source>
        <dbReference type="Google" id="ProtNLM"/>
    </source>
</evidence>
<accession>A0A7K0CFW4</accession>
<dbReference type="Proteomes" id="UP000466345">
    <property type="component" value="Unassembled WGS sequence"/>
</dbReference>
<keyword evidence="1" id="KW-0812">Transmembrane</keyword>
<feature type="transmembrane region" description="Helical" evidence="1">
    <location>
        <begin position="45"/>
        <end position="65"/>
    </location>
</feature>
<proteinExistence type="predicted"/>
<sequence>MDELTLVRELRTEAPDPTPAKLAAGRRALTAVTARRPRRAVDRRITVPAVVAAVTAVAVAVSLLVSGTPRTAEAPLRAAPRLTPAELLHRAAAAAERQTVAEPRADQWIYTLRTERNRTLGTATARDEQWRAYPGTDEIPGLGDSYSARDRWAFDATLPDDPRAVLSRVRAFLGPDNMPGTGDDPAAGQTPEETDVHSYRAVTYLICSRLPDPAGQAKLLRALAAVPGLTVTDRPVRDAAGRPAVALGRDDPGTEGGRLEMLLDPGTYRLLGVRTVATEPLRIRDGRTLGTGAVLMETAFLRTAVVDADHERP</sequence>
<dbReference type="EMBL" id="WEGJ01000006">
    <property type="protein sequence ID" value="MQY12357.1"/>
    <property type="molecule type" value="Genomic_DNA"/>
</dbReference>
<protein>
    <recommendedName>
        <fullName evidence="4">CU044_5270 family protein</fullName>
    </recommendedName>
</protein>
<keyword evidence="1" id="KW-1133">Transmembrane helix</keyword>